<dbReference type="GO" id="GO:0015562">
    <property type="term" value="F:efflux transmembrane transporter activity"/>
    <property type="evidence" value="ECO:0007669"/>
    <property type="project" value="InterPro"/>
</dbReference>
<evidence type="ECO:0000256" key="4">
    <source>
        <dbReference type="ARBA" id="ARBA00023139"/>
    </source>
</evidence>
<proteinExistence type="inferred from homology"/>
<evidence type="ECO:0000256" key="2">
    <source>
        <dbReference type="ARBA" id="ARBA00022452"/>
    </source>
</evidence>
<dbReference type="InterPro" id="IPR003423">
    <property type="entry name" value="OMP_efflux"/>
</dbReference>
<dbReference type="RefSeq" id="WP_016492650.1">
    <property type="nucleotide sequence ID" value="NC_021499.1"/>
</dbReference>
<dbReference type="Gene3D" id="1.20.1600.10">
    <property type="entry name" value="Outer membrane efflux proteins (OEP)"/>
    <property type="match status" value="1"/>
</dbReference>
<keyword evidence="2 7" id="KW-1134">Transmembrane beta strand</keyword>
<gene>
    <name evidence="8" type="ORF">PCA10_27240</name>
</gene>
<dbReference type="Proteomes" id="UP000015503">
    <property type="component" value="Chromosome"/>
</dbReference>
<keyword evidence="5" id="KW-0998">Cell outer membrane</keyword>
<keyword evidence="4 7" id="KW-0564">Palmitate</keyword>
<dbReference type="eggNOG" id="COG1538">
    <property type="taxonomic scope" value="Bacteria"/>
</dbReference>
<evidence type="ECO:0000313" key="8">
    <source>
        <dbReference type="EMBL" id="BAN48456.1"/>
    </source>
</evidence>
<dbReference type="Pfam" id="PF02321">
    <property type="entry name" value="OEP"/>
    <property type="match status" value="2"/>
</dbReference>
<dbReference type="Gene3D" id="2.20.200.10">
    <property type="entry name" value="Outer membrane efflux proteins (OEP)"/>
    <property type="match status" value="1"/>
</dbReference>
<dbReference type="GO" id="GO:0009279">
    <property type="term" value="C:cell outer membrane"/>
    <property type="evidence" value="ECO:0007669"/>
    <property type="project" value="UniProtKB-SubCell"/>
</dbReference>
<comment type="subcellular location">
    <subcellularLocation>
        <location evidence="7">Cell outer membrane</location>
        <topology evidence="7">Lipid-anchor</topology>
    </subcellularLocation>
</comment>
<dbReference type="KEGG" id="pre:PCA10_27240"/>
<dbReference type="PANTHER" id="PTHR30203:SF21">
    <property type="entry name" value="OUTER MEMBRANE COMPONENT OF MULTIDRUG EFFLUX PUMP-RELATED"/>
    <property type="match status" value="1"/>
</dbReference>
<keyword evidence="6 7" id="KW-0449">Lipoprotein</keyword>
<dbReference type="EMBL" id="AP013068">
    <property type="protein sequence ID" value="BAN48456.1"/>
    <property type="molecule type" value="Genomic_DNA"/>
</dbReference>
<evidence type="ECO:0000256" key="6">
    <source>
        <dbReference type="ARBA" id="ARBA00023288"/>
    </source>
</evidence>
<organism evidence="8 9">
    <name type="scientific">Metapseudomonas resinovorans NBRC 106553</name>
    <dbReference type="NCBI Taxonomy" id="1245471"/>
    <lineage>
        <taxon>Bacteria</taxon>
        <taxon>Pseudomonadati</taxon>
        <taxon>Pseudomonadota</taxon>
        <taxon>Gammaproteobacteria</taxon>
        <taxon>Pseudomonadales</taxon>
        <taxon>Pseudomonadaceae</taxon>
        <taxon>Metapseudomonas</taxon>
    </lineage>
</organism>
<evidence type="ECO:0000256" key="3">
    <source>
        <dbReference type="ARBA" id="ARBA00022692"/>
    </source>
</evidence>
<dbReference type="SUPFAM" id="SSF56954">
    <property type="entry name" value="Outer membrane efflux proteins (OEP)"/>
    <property type="match status" value="1"/>
</dbReference>
<reference evidence="8 9" key="1">
    <citation type="journal article" date="2013" name="Genome Announc.">
        <title>Complete Genome Sequence of the Carbazole Degrader Pseudomonas resinovorans Strain CA10 (NBRC 106553).</title>
        <authorList>
            <person name="Shintani M."/>
            <person name="Hosoyama A."/>
            <person name="Ohji S."/>
            <person name="Tsuchikane K."/>
            <person name="Takarada H."/>
            <person name="Yamazoe A."/>
            <person name="Fujita N."/>
            <person name="Nojiri H."/>
        </authorList>
    </citation>
    <scope>NUCLEOTIDE SEQUENCE [LARGE SCALE GENOMIC DNA]</scope>
    <source>
        <strain evidence="8 9">NBRC 106553</strain>
    </source>
</reference>
<evidence type="ECO:0000313" key="9">
    <source>
        <dbReference type="Proteomes" id="UP000015503"/>
    </source>
</evidence>
<dbReference type="HOGENOM" id="CLU_012817_13_0_6"/>
<evidence type="ECO:0000256" key="1">
    <source>
        <dbReference type="ARBA" id="ARBA00007613"/>
    </source>
</evidence>
<protein>
    <submittedName>
        <fullName evidence="8">Putative outer membrane protein</fullName>
    </submittedName>
</protein>
<name>S6AVH4_METRE</name>
<keyword evidence="3 7" id="KW-0812">Transmembrane</keyword>
<dbReference type="OrthoDB" id="9770517at2"/>
<comment type="similarity">
    <text evidence="1 7">Belongs to the outer membrane factor (OMF) (TC 1.B.17) family.</text>
</comment>
<dbReference type="PATRIC" id="fig|1245471.3.peg.2759"/>
<keyword evidence="9" id="KW-1185">Reference proteome</keyword>
<evidence type="ECO:0000256" key="5">
    <source>
        <dbReference type="ARBA" id="ARBA00023237"/>
    </source>
</evidence>
<evidence type="ECO:0000256" key="7">
    <source>
        <dbReference type="RuleBase" id="RU362097"/>
    </source>
</evidence>
<dbReference type="InterPro" id="IPR010131">
    <property type="entry name" value="MdtP/NodT-like"/>
</dbReference>
<dbReference type="AlphaFoldDB" id="S6AVH4"/>
<dbReference type="NCBIfam" id="TIGR01845">
    <property type="entry name" value="outer_NodT"/>
    <property type="match status" value="1"/>
</dbReference>
<dbReference type="PANTHER" id="PTHR30203">
    <property type="entry name" value="OUTER MEMBRANE CATION EFFLUX PROTEIN"/>
    <property type="match status" value="1"/>
</dbReference>
<keyword evidence="7" id="KW-0472">Membrane</keyword>
<dbReference type="PROSITE" id="PS51257">
    <property type="entry name" value="PROKAR_LIPOPROTEIN"/>
    <property type="match status" value="1"/>
</dbReference>
<accession>S6AVH4</accession>
<sequence length="480" mass="51419">MRSRLLAVGISLALGLSACQVVGPDYAVPADAAINRADAQGELAVGDAPVISAPVPADWWRLYRDPQLERLVEQALAANTDLRVAAANLGRAAAQMHEAQDRGGFEESLSADAQRVQVAGQQFLLMEKVPVVNFANLNASLSYQFDLFGKLQRGVEAARADTDAAQAAADLTRINVVARVVSAYAQICSANEEREVALHSLDLQRQSLELTRQLHAAGRGNETEVTRSSTQFKSLRASLPRYTAAQQAGIFQLAMLTAQPAESLPKGVTDCRHLPELAQQLPVGNGAELLKRRPDIRQAERQLAASTARIGVATGELYPDISIGASTGLIGIVDDLGDPSTQHWGFGPLIHWNFPSTGARARVHQAEAATQASLAHFDGVVLNALRETQTALAQYSAALQQHAALEETAHSAQLSAEQTHAFYQAGRESFLAELEAMRTEAQVAEQLAASQSQVVQAQIGLFMALGGGWQQTEQQAALFK</sequence>
<dbReference type="STRING" id="1245471.PCA10_27240"/>